<evidence type="ECO:0000313" key="3">
    <source>
        <dbReference type="Proteomes" id="UP000027981"/>
    </source>
</evidence>
<dbReference type="Pfam" id="PF01381">
    <property type="entry name" value="HTH_3"/>
    <property type="match status" value="1"/>
</dbReference>
<protein>
    <recommendedName>
        <fullName evidence="1">HTH cro/C1-type domain-containing protein</fullName>
    </recommendedName>
</protein>
<keyword evidence="3" id="KW-1185">Reference proteome</keyword>
<dbReference type="GO" id="GO:0003677">
    <property type="term" value="F:DNA binding"/>
    <property type="evidence" value="ECO:0007669"/>
    <property type="project" value="InterPro"/>
</dbReference>
<dbReference type="PANTHER" id="PTHR40730:SF4">
    <property type="entry name" value="TRANSCRIPTIONAL REGULATOR"/>
    <property type="match status" value="1"/>
</dbReference>
<dbReference type="Proteomes" id="UP000027981">
    <property type="component" value="Chromosome"/>
</dbReference>
<dbReference type="InterPro" id="IPR019293">
    <property type="entry name" value="ThiN"/>
</dbReference>
<proteinExistence type="predicted"/>
<dbReference type="InterPro" id="IPR036409">
    <property type="entry name" value="Aldolase_II/adducin_N_sf"/>
</dbReference>
<dbReference type="Gene3D" id="1.10.10.60">
    <property type="entry name" value="Homeodomain-like"/>
    <property type="match status" value="1"/>
</dbReference>
<dbReference type="eggNOG" id="arCOG00021">
    <property type="taxonomic scope" value="Archaea"/>
</dbReference>
<dbReference type="Pfam" id="PF10120">
    <property type="entry name" value="ThiN"/>
    <property type="match status" value="1"/>
</dbReference>
<dbReference type="Gene3D" id="3.40.225.10">
    <property type="entry name" value="Class II aldolase/adducin N-terminal domain"/>
    <property type="match status" value="1"/>
</dbReference>
<dbReference type="PROSITE" id="PS50943">
    <property type="entry name" value="HTH_CROC1"/>
    <property type="match status" value="1"/>
</dbReference>
<accession>A0A075LVU0</accession>
<dbReference type="SUPFAM" id="SSF53639">
    <property type="entry name" value="AraD/HMP-PK domain-like"/>
    <property type="match status" value="1"/>
</dbReference>
<sequence length="298" mass="33564">MRTPCSFWAEVISPSLRAKVAKHLYEKGFTQAQIAEKLGITQAMVSKYLSGKYKQLSEDIEVIIGEMAREIANMISYGADDEEVVKYTARKFFELIQGELCSAYLKYANLKDPSLCREIFGEIPSKGEVLETLNLALRELLKDEKFLWLIPEIRSNFAYALPSPKGSEDVAAVPGRITNAKGKAFALPPEFGVSKHTAQILVDVSKVRPEIRSVINIKFDDEIERALKEAGFSFEDIEEGERDEEKTVELIRMLFENAKEPLDAVVDRGAFGIEPCVYIFGRNPLEVVEKIKKLESCL</sequence>
<dbReference type="RefSeq" id="WP_048165773.1">
    <property type="nucleotide sequence ID" value="NZ_CP006019.1"/>
</dbReference>
<gene>
    <name evidence="2" type="ORF">PAP_09655</name>
</gene>
<dbReference type="HOGENOM" id="CLU_054903_0_0_2"/>
<dbReference type="GeneID" id="24843027"/>
<feature type="domain" description="HTH cro/C1-type" evidence="1">
    <location>
        <begin position="26"/>
        <end position="54"/>
    </location>
</feature>
<dbReference type="PANTHER" id="PTHR40730">
    <property type="entry name" value="TRANSCRIPTIONAL REGULATOR PROTEIN-LIKE PROTEIN"/>
    <property type="match status" value="1"/>
</dbReference>
<dbReference type="CDD" id="cd00093">
    <property type="entry name" value="HTH_XRE"/>
    <property type="match status" value="1"/>
</dbReference>
<organism evidence="2 3">
    <name type="scientific">Palaeococcus pacificus DY20341</name>
    <dbReference type="NCBI Taxonomy" id="1343739"/>
    <lineage>
        <taxon>Archaea</taxon>
        <taxon>Methanobacteriati</taxon>
        <taxon>Methanobacteriota</taxon>
        <taxon>Thermococci</taxon>
        <taxon>Thermococcales</taxon>
        <taxon>Thermococcaceae</taxon>
        <taxon>Palaeococcus</taxon>
    </lineage>
</organism>
<dbReference type="InterPro" id="IPR010982">
    <property type="entry name" value="Lambda_DNA-bd_dom_sf"/>
</dbReference>
<evidence type="ECO:0000313" key="2">
    <source>
        <dbReference type="EMBL" id="AIF70306.1"/>
    </source>
</evidence>
<name>A0A075LVU0_9EURY</name>
<reference evidence="3" key="1">
    <citation type="submission" date="2013-06" db="EMBL/GenBank/DDBJ databases">
        <title>Complete Genome Sequence of Hyperthermophilic Palaeococcus pacificus DY20341T, Isolated from a Deep-Sea Hydrothermal Sediments.</title>
        <authorList>
            <person name="Zeng X."/>
            <person name="Shao Z."/>
        </authorList>
    </citation>
    <scope>NUCLEOTIDE SEQUENCE [LARGE SCALE GENOMIC DNA]</scope>
    <source>
        <strain evidence="3">DY20341</strain>
    </source>
</reference>
<dbReference type="OrthoDB" id="26806at2157"/>
<dbReference type="AlphaFoldDB" id="A0A075LVU0"/>
<evidence type="ECO:0000259" key="1">
    <source>
        <dbReference type="PROSITE" id="PS50943"/>
    </source>
</evidence>
<dbReference type="KEGG" id="ppac:PAP_09655"/>
<reference evidence="2 3" key="2">
    <citation type="journal article" date="2015" name="Genome Announc.">
        <title>Complete Genome Sequence of Hyperthermophilic Piezophilic Archaeon Palaeococcus pacificus DY20341T, Isolated from Deep-Sea Hydrothermal Sediments.</title>
        <authorList>
            <person name="Zeng X."/>
            <person name="Jebbar M."/>
            <person name="Shao Z."/>
        </authorList>
    </citation>
    <scope>NUCLEOTIDE SEQUENCE [LARGE SCALE GENOMIC DNA]</scope>
    <source>
        <strain evidence="2 3">DY20341</strain>
    </source>
</reference>
<dbReference type="InterPro" id="IPR001387">
    <property type="entry name" value="Cro/C1-type_HTH"/>
</dbReference>
<dbReference type="STRING" id="1343739.PAP_09655"/>
<dbReference type="EMBL" id="CP006019">
    <property type="protein sequence ID" value="AIF70306.1"/>
    <property type="molecule type" value="Genomic_DNA"/>
</dbReference>
<dbReference type="SUPFAM" id="SSF47413">
    <property type="entry name" value="lambda repressor-like DNA-binding domains"/>
    <property type="match status" value="1"/>
</dbReference>